<keyword evidence="1" id="KW-1133">Transmembrane helix</keyword>
<dbReference type="Pfam" id="PF13786">
    <property type="entry name" value="DUF4179"/>
    <property type="match status" value="1"/>
</dbReference>
<dbReference type="RefSeq" id="WP_207599837.1">
    <property type="nucleotide sequence ID" value="NZ_JAFNJU010000007.1"/>
</dbReference>
<feature type="domain" description="DUF4179" evidence="2">
    <location>
        <begin position="37"/>
        <end position="124"/>
    </location>
</feature>
<reference evidence="3" key="1">
    <citation type="submission" date="2021-03" db="EMBL/GenBank/DDBJ databases">
        <title>Proteiniclasticum marinus sp. nov., isolated from tidal flat sediment.</title>
        <authorList>
            <person name="Namirimu T."/>
            <person name="Yang J.-A."/>
            <person name="Yang S.-H."/>
            <person name="Kim Y.-J."/>
            <person name="Kwon K.K."/>
        </authorList>
    </citation>
    <scope>NUCLEOTIDE SEQUENCE</scope>
    <source>
        <strain evidence="3">SCR006</strain>
    </source>
</reference>
<evidence type="ECO:0000259" key="2">
    <source>
        <dbReference type="Pfam" id="PF13786"/>
    </source>
</evidence>
<keyword evidence="4" id="KW-1185">Reference proteome</keyword>
<organism evidence="3 4">
    <name type="scientific">Proteiniclasticum aestuarii</name>
    <dbReference type="NCBI Taxonomy" id="2817862"/>
    <lineage>
        <taxon>Bacteria</taxon>
        <taxon>Bacillati</taxon>
        <taxon>Bacillota</taxon>
        <taxon>Clostridia</taxon>
        <taxon>Eubacteriales</taxon>
        <taxon>Clostridiaceae</taxon>
        <taxon>Proteiniclasticum</taxon>
    </lineage>
</organism>
<feature type="transmembrane region" description="Helical" evidence="1">
    <location>
        <begin position="42"/>
        <end position="60"/>
    </location>
</feature>
<dbReference type="EMBL" id="JAFNJU010000007">
    <property type="protein sequence ID" value="MBO1265313.1"/>
    <property type="molecule type" value="Genomic_DNA"/>
</dbReference>
<comment type="caution">
    <text evidence="3">The sequence shown here is derived from an EMBL/GenBank/DDBJ whole genome shotgun (WGS) entry which is preliminary data.</text>
</comment>
<protein>
    <submittedName>
        <fullName evidence="3">DUF4179 domain-containing protein</fullName>
    </submittedName>
</protein>
<accession>A0A939HDJ4</accession>
<gene>
    <name evidence="3" type="ORF">J3A84_09755</name>
</gene>
<sequence>MNLYEDNLKNLIEENYTEPSALSGVEERFEKRFGKERRKKRIKISSAVTSLLLVFMFITANTDTAWAENIRKIPVLKDFLSAMSFLTPYEDDLDELGLLSESGDYQMYLQYALSDDKNIRFYFETSENINLDDYDRLKIEHFKVYDLKTKEEYGQYFYLGEAVTSGNFNNHYFSLMGMLPPGSDLSFPEELGIEFSAVILRGEPGTKEYYKVIGSEALGEFSFQLKLENMIERPRNDINVSLDLLGNNLIVKSLETSSLSTILLFEEEPDNKDRIVSIRGKVLDAETKEVIRDNLDYQVFSKAHPQYGIFLDLSRLSSQPGRLELVIDGVKLLDKEEEYITFTPAEKTVDKSMTNIELTTYSTGYKTLLGFKVTIEDPEGFEGIFHYEYETGSGEKKRMPMGSFQNLGEYRNISYIFEEDINDTIILKRSGSEMPIHKLEQPIRIPIDVPEEFEPAP</sequence>
<dbReference type="AlphaFoldDB" id="A0A939HDJ4"/>
<dbReference type="InterPro" id="IPR025436">
    <property type="entry name" value="DUF4179"/>
</dbReference>
<name>A0A939HDJ4_9CLOT</name>
<proteinExistence type="predicted"/>
<evidence type="ECO:0000313" key="4">
    <source>
        <dbReference type="Proteomes" id="UP000664218"/>
    </source>
</evidence>
<dbReference type="Proteomes" id="UP000664218">
    <property type="component" value="Unassembled WGS sequence"/>
</dbReference>
<keyword evidence="1" id="KW-0472">Membrane</keyword>
<evidence type="ECO:0000256" key="1">
    <source>
        <dbReference type="SAM" id="Phobius"/>
    </source>
</evidence>
<keyword evidence="1" id="KW-0812">Transmembrane</keyword>
<evidence type="ECO:0000313" key="3">
    <source>
        <dbReference type="EMBL" id="MBO1265313.1"/>
    </source>
</evidence>